<dbReference type="PANTHER" id="PTHR43646">
    <property type="entry name" value="GLYCOSYLTRANSFERASE"/>
    <property type="match status" value="1"/>
</dbReference>
<dbReference type="RefSeq" id="WP_342069673.1">
    <property type="nucleotide sequence ID" value="NZ_CP151762.1"/>
</dbReference>
<keyword evidence="3" id="KW-0328">Glycosyltransferase</keyword>
<keyword evidence="2" id="KW-1003">Cell membrane</keyword>
<proteinExistence type="predicted"/>
<evidence type="ECO:0000256" key="4">
    <source>
        <dbReference type="ARBA" id="ARBA00022679"/>
    </source>
</evidence>
<dbReference type="PANTHER" id="PTHR43646:SF2">
    <property type="entry name" value="GLYCOSYLTRANSFERASE 2-LIKE DOMAIN-CONTAINING PROTEIN"/>
    <property type="match status" value="1"/>
</dbReference>
<evidence type="ECO:0000259" key="6">
    <source>
        <dbReference type="Pfam" id="PF00535"/>
    </source>
</evidence>
<organism evidence="7 8">
    <name type="scientific">Yoonia algicola</name>
    <dbReference type="NCBI Taxonomy" id="3137368"/>
    <lineage>
        <taxon>Bacteria</taxon>
        <taxon>Pseudomonadati</taxon>
        <taxon>Pseudomonadota</taxon>
        <taxon>Alphaproteobacteria</taxon>
        <taxon>Rhodobacterales</taxon>
        <taxon>Paracoccaceae</taxon>
        <taxon>Yoonia</taxon>
    </lineage>
</organism>
<evidence type="ECO:0000256" key="5">
    <source>
        <dbReference type="ARBA" id="ARBA00023136"/>
    </source>
</evidence>
<protein>
    <submittedName>
        <fullName evidence="7">Glycosyltransferase family 2 protein</fullName>
    </submittedName>
</protein>
<dbReference type="GO" id="GO:0016757">
    <property type="term" value="F:glycosyltransferase activity"/>
    <property type="evidence" value="ECO:0007669"/>
    <property type="project" value="UniProtKB-KW"/>
</dbReference>
<dbReference type="AlphaFoldDB" id="A0AAN0M694"/>
<accession>A0AAN0M694</accession>
<dbReference type="InterPro" id="IPR001173">
    <property type="entry name" value="Glyco_trans_2-like"/>
</dbReference>
<name>A0AAN0M694_9RHOB</name>
<dbReference type="Pfam" id="PF00535">
    <property type="entry name" value="Glycos_transf_2"/>
    <property type="match status" value="1"/>
</dbReference>
<evidence type="ECO:0000256" key="3">
    <source>
        <dbReference type="ARBA" id="ARBA00022676"/>
    </source>
</evidence>
<sequence length="282" mass="31716">MLTVIIPSYNEEARIGSCLDAIIAQSGLPDGHAFQIVVAANGCRDHTVKRAREKAATLRERGFDLVVLDIAQGNKMNALNQAEEVATYEMRAFLDADVILSKHVLVELVDILSADTPRYASGTVCIPRPKSMISRAFAKVWTDLPFFRDGVPGIGLYAVNAKGRARWGAFPEIYSDDRFVRLQFAPDERFKTKATYQWPLPEGFGNLVHVRHRWSEGNIELAEQYPELLANESQHNKTMSSVWGLFRTPLSSAVYVAIFIVSNFRANRSAHSETFVWRRGRD</sequence>
<dbReference type="SUPFAM" id="SSF53448">
    <property type="entry name" value="Nucleotide-diphospho-sugar transferases"/>
    <property type="match status" value="1"/>
</dbReference>
<dbReference type="KEGG" id="yag:AABB28_15680"/>
<reference evidence="7 8" key="1">
    <citation type="submission" date="2024-04" db="EMBL/GenBank/DDBJ databases">
        <title>Phylogenomic analyses of a clade within the roseobacter group suggest taxonomic reassignments of species of the genera Aestuariivita, Citreicella, Loktanella, Nautella, Pelagibaca, Ruegeria, Thalassobius, Thiobacimonas and Tropicibacter, and the proposal o.</title>
        <authorList>
            <person name="Jeon C.O."/>
        </authorList>
    </citation>
    <scope>NUCLEOTIDE SEQUENCE [LARGE SCALE GENOMIC DNA]</scope>
    <source>
        <strain evidence="7 8">G8-12</strain>
    </source>
</reference>
<feature type="domain" description="Glycosyltransferase 2-like" evidence="6">
    <location>
        <begin position="3"/>
        <end position="123"/>
    </location>
</feature>
<keyword evidence="8" id="KW-1185">Reference proteome</keyword>
<dbReference type="Proteomes" id="UP001451782">
    <property type="component" value="Chromosome"/>
</dbReference>
<dbReference type="Gene3D" id="3.90.550.10">
    <property type="entry name" value="Spore Coat Polysaccharide Biosynthesis Protein SpsA, Chain A"/>
    <property type="match status" value="1"/>
</dbReference>
<evidence type="ECO:0000313" key="8">
    <source>
        <dbReference type="Proteomes" id="UP001451782"/>
    </source>
</evidence>
<keyword evidence="5" id="KW-0472">Membrane</keyword>
<dbReference type="InterPro" id="IPR029044">
    <property type="entry name" value="Nucleotide-diphossugar_trans"/>
</dbReference>
<comment type="subcellular location">
    <subcellularLocation>
        <location evidence="1">Cell membrane</location>
    </subcellularLocation>
</comment>
<keyword evidence="4" id="KW-0808">Transferase</keyword>
<evidence type="ECO:0000256" key="2">
    <source>
        <dbReference type="ARBA" id="ARBA00022475"/>
    </source>
</evidence>
<evidence type="ECO:0000256" key="1">
    <source>
        <dbReference type="ARBA" id="ARBA00004236"/>
    </source>
</evidence>
<dbReference type="GO" id="GO:0005886">
    <property type="term" value="C:plasma membrane"/>
    <property type="evidence" value="ECO:0007669"/>
    <property type="project" value="UniProtKB-SubCell"/>
</dbReference>
<dbReference type="EMBL" id="CP151762">
    <property type="protein sequence ID" value="WZU63277.1"/>
    <property type="molecule type" value="Genomic_DNA"/>
</dbReference>
<gene>
    <name evidence="7" type="ORF">AABB28_15680</name>
</gene>
<evidence type="ECO:0000313" key="7">
    <source>
        <dbReference type="EMBL" id="WZU63277.1"/>
    </source>
</evidence>